<dbReference type="RefSeq" id="WP_311352354.1">
    <property type="nucleotide sequence ID" value="NZ_JAVRHR010000003.1"/>
</dbReference>
<reference evidence="1 2" key="1">
    <citation type="submission" date="2023-09" db="EMBL/GenBank/DDBJ databases">
        <authorList>
            <person name="Rey-Velasco X."/>
        </authorList>
    </citation>
    <scope>NUCLEOTIDE SEQUENCE [LARGE SCALE GENOMIC DNA]</scope>
    <source>
        <strain evidence="1 2">F388</strain>
    </source>
</reference>
<accession>A0ABU3ACW5</accession>
<comment type="caution">
    <text evidence="1">The sequence shown here is derived from an EMBL/GenBank/DDBJ whole genome shotgun (WGS) entry which is preliminary data.</text>
</comment>
<keyword evidence="2" id="KW-1185">Reference proteome</keyword>
<name>A0ABU3ACW5_9FLAO</name>
<organism evidence="1 2">
    <name type="scientific">Croceitalea rosinachiae</name>
    <dbReference type="NCBI Taxonomy" id="3075596"/>
    <lineage>
        <taxon>Bacteria</taxon>
        <taxon>Pseudomonadati</taxon>
        <taxon>Bacteroidota</taxon>
        <taxon>Flavobacteriia</taxon>
        <taxon>Flavobacteriales</taxon>
        <taxon>Flavobacteriaceae</taxon>
        <taxon>Croceitalea</taxon>
    </lineage>
</organism>
<dbReference type="EMBL" id="JAVRHR010000003">
    <property type="protein sequence ID" value="MDT0608018.1"/>
    <property type="molecule type" value="Genomic_DNA"/>
</dbReference>
<gene>
    <name evidence="1" type="ORF">RM706_13300</name>
</gene>
<protein>
    <submittedName>
        <fullName evidence="1">Uncharacterized protein</fullName>
    </submittedName>
</protein>
<dbReference type="Proteomes" id="UP001255246">
    <property type="component" value="Unassembled WGS sequence"/>
</dbReference>
<evidence type="ECO:0000313" key="1">
    <source>
        <dbReference type="EMBL" id="MDT0608018.1"/>
    </source>
</evidence>
<proteinExistence type="predicted"/>
<sequence>MKKVLRKYRTDFLFPKSSFITGMGSAFDFTGNYYSFNTSKTPELADYKAMQSDWGMVGEDIKVSVDEIKEQISHKD</sequence>
<evidence type="ECO:0000313" key="2">
    <source>
        <dbReference type="Proteomes" id="UP001255246"/>
    </source>
</evidence>